<dbReference type="eggNOG" id="KOG3516">
    <property type="taxonomic scope" value="Eukaryota"/>
</dbReference>
<evidence type="ECO:0000259" key="3">
    <source>
        <dbReference type="PROSITE" id="PS50026"/>
    </source>
</evidence>
<protein>
    <recommendedName>
        <fullName evidence="3">EGF-like domain-containing protein</fullName>
    </recommendedName>
</protein>
<dbReference type="PANTHER" id="PTHR15036">
    <property type="entry name" value="PIKACHURIN-LIKE PROTEIN"/>
    <property type="match status" value="1"/>
</dbReference>
<keyword evidence="1" id="KW-1015">Disulfide bond</keyword>
<dbReference type="InterPro" id="IPR050372">
    <property type="entry name" value="Neurexin-related_CASP"/>
</dbReference>
<dbReference type="AlphaFoldDB" id="B4LA87"/>
<accession>B4LA87</accession>
<dbReference type="EMBL" id="CH933989">
    <property type="protein sequence ID" value="EDW06635.2"/>
    <property type="molecule type" value="Genomic_DNA"/>
</dbReference>
<keyword evidence="2" id="KW-0245">EGF-like domain</keyword>
<evidence type="ECO:0000313" key="4">
    <source>
        <dbReference type="EMBL" id="EDW06635.2"/>
    </source>
</evidence>
<dbReference type="Gene3D" id="2.10.25.10">
    <property type="entry name" value="Laminin"/>
    <property type="match status" value="1"/>
</dbReference>
<dbReference type="OrthoDB" id="5989513at2759"/>
<dbReference type="Pfam" id="PF00008">
    <property type="entry name" value="EGF"/>
    <property type="match status" value="1"/>
</dbReference>
<evidence type="ECO:0000313" key="5">
    <source>
        <dbReference type="Proteomes" id="UP000009192"/>
    </source>
</evidence>
<keyword evidence="5" id="KW-1185">Reference proteome</keyword>
<dbReference type="Pfam" id="PF02210">
    <property type="entry name" value="Laminin_G_2"/>
    <property type="match status" value="1"/>
</dbReference>
<dbReference type="SUPFAM" id="SSF57196">
    <property type="entry name" value="EGF/Laminin"/>
    <property type="match status" value="1"/>
</dbReference>
<dbReference type="InterPro" id="IPR000742">
    <property type="entry name" value="EGF"/>
</dbReference>
<organism evidence="4 5">
    <name type="scientific">Drosophila mojavensis</name>
    <name type="common">Fruit fly</name>
    <dbReference type="NCBI Taxonomy" id="7230"/>
    <lineage>
        <taxon>Eukaryota</taxon>
        <taxon>Metazoa</taxon>
        <taxon>Ecdysozoa</taxon>
        <taxon>Arthropoda</taxon>
        <taxon>Hexapoda</taxon>
        <taxon>Insecta</taxon>
        <taxon>Pterygota</taxon>
        <taxon>Neoptera</taxon>
        <taxon>Endopterygota</taxon>
        <taxon>Diptera</taxon>
        <taxon>Brachycera</taxon>
        <taxon>Muscomorpha</taxon>
        <taxon>Ephydroidea</taxon>
        <taxon>Drosophilidae</taxon>
        <taxon>Drosophila</taxon>
    </lineage>
</organism>
<dbReference type="InterPro" id="IPR001791">
    <property type="entry name" value="Laminin_G"/>
</dbReference>
<dbReference type="CDD" id="cd00054">
    <property type="entry name" value="EGF_CA"/>
    <property type="match status" value="1"/>
</dbReference>
<dbReference type="PANTHER" id="PTHR15036:SF49">
    <property type="entry name" value="AXOTACTIN"/>
    <property type="match status" value="1"/>
</dbReference>
<evidence type="ECO:0000256" key="2">
    <source>
        <dbReference type="PROSITE-ProRule" id="PRU00076"/>
    </source>
</evidence>
<dbReference type="Gene3D" id="2.60.120.200">
    <property type="match status" value="1"/>
</dbReference>
<reference evidence="4 5" key="1">
    <citation type="journal article" date="2007" name="Nature">
        <title>Evolution of genes and genomes on the Drosophila phylogeny.</title>
        <authorList>
            <consortium name="Drosophila 12 Genomes Consortium"/>
            <person name="Clark A.G."/>
            <person name="Eisen M.B."/>
            <person name="Smith D.R."/>
            <person name="Bergman C.M."/>
            <person name="Oliver B."/>
            <person name="Markow T.A."/>
            <person name="Kaufman T.C."/>
            <person name="Kellis M."/>
            <person name="Gelbart W."/>
            <person name="Iyer V.N."/>
            <person name="Pollard D.A."/>
            <person name="Sackton T.B."/>
            <person name="Larracuente A.M."/>
            <person name="Singh N.D."/>
            <person name="Abad J.P."/>
            <person name="Abt D.N."/>
            <person name="Adryan B."/>
            <person name="Aguade M."/>
            <person name="Akashi H."/>
            <person name="Anderson W.W."/>
            <person name="Aquadro C.F."/>
            <person name="Ardell D.H."/>
            <person name="Arguello R."/>
            <person name="Artieri C.G."/>
            <person name="Barbash D.A."/>
            <person name="Barker D."/>
            <person name="Barsanti P."/>
            <person name="Batterham P."/>
            <person name="Batzoglou S."/>
            <person name="Begun D."/>
            <person name="Bhutkar A."/>
            <person name="Blanco E."/>
            <person name="Bosak S.A."/>
            <person name="Bradley R.K."/>
            <person name="Brand A.D."/>
            <person name="Brent M.R."/>
            <person name="Brooks A.N."/>
            <person name="Brown R.H."/>
            <person name="Butlin R.K."/>
            <person name="Caggese C."/>
            <person name="Calvi B.R."/>
            <person name="Bernardo de Carvalho A."/>
            <person name="Caspi A."/>
            <person name="Castrezana S."/>
            <person name="Celniker S.E."/>
            <person name="Chang J.L."/>
            <person name="Chapple C."/>
            <person name="Chatterji S."/>
            <person name="Chinwalla A."/>
            <person name="Civetta A."/>
            <person name="Clifton S.W."/>
            <person name="Comeron J.M."/>
            <person name="Costello J.C."/>
            <person name="Coyne J.A."/>
            <person name="Daub J."/>
            <person name="David R.G."/>
            <person name="Delcher A.L."/>
            <person name="Delehaunty K."/>
            <person name="Do C.B."/>
            <person name="Ebling H."/>
            <person name="Edwards K."/>
            <person name="Eickbush T."/>
            <person name="Evans J.D."/>
            <person name="Filipski A."/>
            <person name="Findeiss S."/>
            <person name="Freyhult E."/>
            <person name="Fulton L."/>
            <person name="Fulton R."/>
            <person name="Garcia A.C."/>
            <person name="Gardiner A."/>
            <person name="Garfield D.A."/>
            <person name="Garvin B.E."/>
            <person name="Gibson G."/>
            <person name="Gilbert D."/>
            <person name="Gnerre S."/>
            <person name="Godfrey J."/>
            <person name="Good R."/>
            <person name="Gotea V."/>
            <person name="Gravely B."/>
            <person name="Greenberg A.J."/>
            <person name="Griffiths-Jones S."/>
            <person name="Gross S."/>
            <person name="Guigo R."/>
            <person name="Gustafson E.A."/>
            <person name="Haerty W."/>
            <person name="Hahn M.W."/>
            <person name="Halligan D.L."/>
            <person name="Halpern A.L."/>
            <person name="Halter G.M."/>
            <person name="Han M.V."/>
            <person name="Heger A."/>
            <person name="Hillier L."/>
            <person name="Hinrichs A.S."/>
            <person name="Holmes I."/>
            <person name="Hoskins R.A."/>
            <person name="Hubisz M.J."/>
            <person name="Hultmark D."/>
            <person name="Huntley M.A."/>
            <person name="Jaffe D.B."/>
            <person name="Jagadeeshan S."/>
            <person name="Jeck W.R."/>
            <person name="Johnson J."/>
            <person name="Jones C.D."/>
            <person name="Jordan W.C."/>
            <person name="Karpen G.H."/>
            <person name="Kataoka E."/>
            <person name="Keightley P.D."/>
            <person name="Kheradpour P."/>
            <person name="Kirkness E.F."/>
            <person name="Koerich L.B."/>
            <person name="Kristiansen K."/>
            <person name="Kudrna D."/>
            <person name="Kulathinal R.J."/>
            <person name="Kumar S."/>
            <person name="Kwok R."/>
            <person name="Lander E."/>
            <person name="Langley C.H."/>
            <person name="Lapoint R."/>
            <person name="Lazzaro B.P."/>
            <person name="Lee S.J."/>
            <person name="Levesque L."/>
            <person name="Li R."/>
            <person name="Lin C.F."/>
            <person name="Lin M.F."/>
            <person name="Lindblad-Toh K."/>
            <person name="Llopart A."/>
            <person name="Long M."/>
            <person name="Low L."/>
            <person name="Lozovsky E."/>
            <person name="Lu J."/>
            <person name="Luo M."/>
            <person name="Machado C.A."/>
            <person name="Makalowski W."/>
            <person name="Marzo M."/>
            <person name="Matsuda M."/>
            <person name="Matzkin L."/>
            <person name="McAllister B."/>
            <person name="McBride C.S."/>
            <person name="McKernan B."/>
            <person name="McKernan K."/>
            <person name="Mendez-Lago M."/>
            <person name="Minx P."/>
            <person name="Mollenhauer M.U."/>
            <person name="Montooth K."/>
            <person name="Mount S.M."/>
            <person name="Mu X."/>
            <person name="Myers E."/>
            <person name="Negre B."/>
            <person name="Newfeld S."/>
            <person name="Nielsen R."/>
            <person name="Noor M.A."/>
            <person name="O'Grady P."/>
            <person name="Pachter L."/>
            <person name="Papaceit M."/>
            <person name="Parisi M.J."/>
            <person name="Parisi M."/>
            <person name="Parts L."/>
            <person name="Pedersen J.S."/>
            <person name="Pesole G."/>
            <person name="Phillippy A.M."/>
            <person name="Ponting C.P."/>
            <person name="Pop M."/>
            <person name="Porcelli D."/>
            <person name="Powell J.R."/>
            <person name="Prohaska S."/>
            <person name="Pruitt K."/>
            <person name="Puig M."/>
            <person name="Quesneville H."/>
            <person name="Ram K.R."/>
            <person name="Rand D."/>
            <person name="Rasmussen M.D."/>
            <person name="Reed L.K."/>
            <person name="Reenan R."/>
            <person name="Reily A."/>
            <person name="Remington K.A."/>
            <person name="Rieger T.T."/>
            <person name="Ritchie M.G."/>
            <person name="Robin C."/>
            <person name="Rogers Y.H."/>
            <person name="Rohde C."/>
            <person name="Rozas J."/>
            <person name="Rubenfield M.J."/>
            <person name="Ruiz A."/>
            <person name="Russo S."/>
            <person name="Salzberg S.L."/>
            <person name="Sanchez-Gracia A."/>
            <person name="Saranga D.J."/>
            <person name="Sato H."/>
            <person name="Schaeffer S.W."/>
            <person name="Schatz M.C."/>
            <person name="Schlenke T."/>
            <person name="Schwartz R."/>
            <person name="Segarra C."/>
            <person name="Singh R.S."/>
            <person name="Sirot L."/>
            <person name="Sirota M."/>
            <person name="Sisneros N.B."/>
            <person name="Smith C.D."/>
            <person name="Smith T.F."/>
            <person name="Spieth J."/>
            <person name="Stage D.E."/>
            <person name="Stark A."/>
            <person name="Stephan W."/>
            <person name="Strausberg R.L."/>
            <person name="Strempel S."/>
            <person name="Sturgill D."/>
            <person name="Sutton G."/>
            <person name="Sutton G.G."/>
            <person name="Tao W."/>
            <person name="Teichmann S."/>
            <person name="Tobari Y.N."/>
            <person name="Tomimura Y."/>
            <person name="Tsolas J.M."/>
            <person name="Valente V.L."/>
            <person name="Venter E."/>
            <person name="Venter J.C."/>
            <person name="Vicario S."/>
            <person name="Vieira F.G."/>
            <person name="Vilella A.J."/>
            <person name="Villasante A."/>
            <person name="Walenz B."/>
            <person name="Wang J."/>
            <person name="Wasserman M."/>
            <person name="Watts T."/>
            <person name="Wilson D."/>
            <person name="Wilson R.K."/>
            <person name="Wing R.A."/>
            <person name="Wolfner M.F."/>
            <person name="Wong A."/>
            <person name="Wong G.K."/>
            <person name="Wu C.I."/>
            <person name="Wu G."/>
            <person name="Yamamoto D."/>
            <person name="Yang H.P."/>
            <person name="Yang S.P."/>
            <person name="Yorke J.A."/>
            <person name="Yoshida K."/>
            <person name="Zdobnov E."/>
            <person name="Zhang P."/>
            <person name="Zhang Y."/>
            <person name="Zimin A.V."/>
            <person name="Baldwin J."/>
            <person name="Abdouelleil A."/>
            <person name="Abdulkadir J."/>
            <person name="Abebe A."/>
            <person name="Abera B."/>
            <person name="Abreu J."/>
            <person name="Acer S.C."/>
            <person name="Aftuck L."/>
            <person name="Alexander A."/>
            <person name="An P."/>
            <person name="Anderson E."/>
            <person name="Anderson S."/>
            <person name="Arachi H."/>
            <person name="Azer M."/>
            <person name="Bachantsang P."/>
            <person name="Barry A."/>
            <person name="Bayul T."/>
            <person name="Berlin A."/>
            <person name="Bessette D."/>
            <person name="Bloom T."/>
            <person name="Blye J."/>
            <person name="Boguslavskiy L."/>
            <person name="Bonnet C."/>
            <person name="Boukhgalter B."/>
            <person name="Bourzgui I."/>
            <person name="Brown A."/>
            <person name="Cahill P."/>
            <person name="Channer S."/>
            <person name="Cheshatsang Y."/>
            <person name="Chuda L."/>
            <person name="Citroen M."/>
            <person name="Collymore A."/>
            <person name="Cooke P."/>
            <person name="Costello M."/>
            <person name="D'Aco K."/>
            <person name="Daza R."/>
            <person name="De Haan G."/>
            <person name="DeGray S."/>
            <person name="DeMaso C."/>
            <person name="Dhargay N."/>
            <person name="Dooley K."/>
            <person name="Dooley E."/>
            <person name="Doricent M."/>
            <person name="Dorje P."/>
            <person name="Dorjee K."/>
            <person name="Dupes A."/>
            <person name="Elong R."/>
            <person name="Falk J."/>
            <person name="Farina A."/>
            <person name="Faro S."/>
            <person name="Ferguson D."/>
            <person name="Fisher S."/>
            <person name="Foley C.D."/>
            <person name="Franke A."/>
            <person name="Friedrich D."/>
            <person name="Gadbois L."/>
            <person name="Gearin G."/>
            <person name="Gearin C.R."/>
            <person name="Giannoukos G."/>
            <person name="Goode T."/>
            <person name="Graham J."/>
            <person name="Grandbois E."/>
            <person name="Grewal S."/>
            <person name="Gyaltsen K."/>
            <person name="Hafez N."/>
            <person name="Hagos B."/>
            <person name="Hall J."/>
            <person name="Henson C."/>
            <person name="Hollinger A."/>
            <person name="Honan T."/>
            <person name="Huard M.D."/>
            <person name="Hughes L."/>
            <person name="Hurhula B."/>
            <person name="Husby M.E."/>
            <person name="Kamat A."/>
            <person name="Kanga B."/>
            <person name="Kashin S."/>
            <person name="Khazanovich D."/>
            <person name="Kisner P."/>
            <person name="Lance K."/>
            <person name="Lara M."/>
            <person name="Lee W."/>
            <person name="Lennon N."/>
            <person name="Letendre F."/>
            <person name="LeVine R."/>
            <person name="Lipovsky A."/>
            <person name="Liu X."/>
            <person name="Liu J."/>
            <person name="Liu S."/>
            <person name="Lokyitsang T."/>
            <person name="Lokyitsang Y."/>
            <person name="Lubonja R."/>
            <person name="Lui A."/>
            <person name="MacDonald P."/>
            <person name="Magnisalis V."/>
            <person name="Maru K."/>
            <person name="Matthews C."/>
            <person name="McCusker W."/>
            <person name="McDonough S."/>
            <person name="Mehta T."/>
            <person name="Meldrim J."/>
            <person name="Meneus L."/>
            <person name="Mihai O."/>
            <person name="Mihalev A."/>
            <person name="Mihova T."/>
            <person name="Mittelman R."/>
            <person name="Mlenga V."/>
            <person name="Montmayeur A."/>
            <person name="Mulrain L."/>
            <person name="Navidi A."/>
            <person name="Naylor J."/>
            <person name="Negash T."/>
            <person name="Nguyen T."/>
            <person name="Nguyen N."/>
            <person name="Nicol R."/>
            <person name="Norbu C."/>
            <person name="Norbu N."/>
            <person name="Novod N."/>
            <person name="O'Neill B."/>
            <person name="Osman S."/>
            <person name="Markiewicz E."/>
            <person name="Oyono O.L."/>
            <person name="Patti C."/>
            <person name="Phunkhang P."/>
            <person name="Pierre F."/>
            <person name="Priest M."/>
            <person name="Raghuraman S."/>
            <person name="Rege F."/>
            <person name="Reyes R."/>
            <person name="Rise C."/>
            <person name="Rogov P."/>
            <person name="Ross K."/>
            <person name="Ryan E."/>
            <person name="Settipalli S."/>
            <person name="Shea T."/>
            <person name="Sherpa N."/>
            <person name="Shi L."/>
            <person name="Shih D."/>
            <person name="Sparrow T."/>
            <person name="Spaulding J."/>
            <person name="Stalker J."/>
            <person name="Stange-Thomann N."/>
            <person name="Stavropoulos S."/>
            <person name="Stone C."/>
            <person name="Strader C."/>
            <person name="Tesfaye S."/>
            <person name="Thomson T."/>
            <person name="Thoulutsang Y."/>
            <person name="Thoulutsang D."/>
            <person name="Topham K."/>
            <person name="Topping I."/>
            <person name="Tsamla T."/>
            <person name="Vassiliev H."/>
            <person name="Vo A."/>
            <person name="Wangchuk T."/>
            <person name="Wangdi T."/>
            <person name="Weiand M."/>
            <person name="Wilkinson J."/>
            <person name="Wilson A."/>
            <person name="Yadav S."/>
            <person name="Young G."/>
            <person name="Yu Q."/>
            <person name="Zembek L."/>
            <person name="Zhong D."/>
            <person name="Zimmer A."/>
            <person name="Zwirko Z."/>
            <person name="Jaffe D.B."/>
            <person name="Alvarez P."/>
            <person name="Brockman W."/>
            <person name="Butler J."/>
            <person name="Chin C."/>
            <person name="Gnerre S."/>
            <person name="Grabherr M."/>
            <person name="Kleber M."/>
            <person name="Mauceli E."/>
            <person name="MacCallum I."/>
        </authorList>
    </citation>
    <scope>NUCLEOTIDE SEQUENCE [LARGE SCALE GENOMIC DNA]</scope>
    <source>
        <strain evidence="5">Tucson 15081-1352.22</strain>
    </source>
</reference>
<dbReference type="InterPro" id="IPR013320">
    <property type="entry name" value="ConA-like_dom_sf"/>
</dbReference>
<dbReference type="SUPFAM" id="SSF49899">
    <property type="entry name" value="Concanavalin A-like lectins/glucanases"/>
    <property type="match status" value="1"/>
</dbReference>
<proteinExistence type="predicted"/>
<dbReference type="KEGG" id="dmo:Dmoj_GI14154"/>
<feature type="domain" description="EGF-like" evidence="3">
    <location>
        <begin position="44"/>
        <end position="81"/>
    </location>
</feature>
<comment type="caution">
    <text evidence="2">Lacks conserved residue(s) required for the propagation of feature annotation.</text>
</comment>
<feature type="non-terminal residue" evidence="4">
    <location>
        <position position="1"/>
    </location>
</feature>
<dbReference type="InParanoid" id="B4LA87"/>
<sequence>DLLKKLSVKAGLIGCFRGLVVNGEILDIYSYMSVHLSEIIKDCKPSCVPSPCRNGAQCKELWSSFKCVCNNPWAHIGEFCETNINEKALTFINRESFLMRNYLSVGTTPAILLHGIEDEREMLKGILSQNILINLRTYDTNSLVLYANDHYNNFVHLYISQAREIVFLYNYGDEIVNLTLQDETLMGNLKSIQVAIVRGEQETRMHVNQRSVSIERGTLLLDEYANKPWSNPEKGK</sequence>
<dbReference type="FunFam" id="2.10.25.10:FF:000459">
    <property type="entry name" value="Axotactin, isoform B"/>
    <property type="match status" value="1"/>
</dbReference>
<dbReference type="PROSITE" id="PS50026">
    <property type="entry name" value="EGF_3"/>
    <property type="match status" value="1"/>
</dbReference>
<dbReference type="Proteomes" id="UP000009192">
    <property type="component" value="Unassembled WGS sequence"/>
</dbReference>
<gene>
    <name evidence="4" type="primary">Dmoj\GI14154</name>
    <name evidence="4" type="ORF">Dmoj_GI14154</name>
</gene>
<dbReference type="HOGENOM" id="CLU_1157468_0_0_1"/>
<dbReference type="GO" id="GO:0016020">
    <property type="term" value="C:membrane"/>
    <property type="evidence" value="ECO:0007669"/>
    <property type="project" value="UniProtKB-SubCell"/>
</dbReference>
<evidence type="ECO:0000256" key="1">
    <source>
        <dbReference type="ARBA" id="ARBA00023157"/>
    </source>
</evidence>
<dbReference type="PROSITE" id="PS01186">
    <property type="entry name" value="EGF_2"/>
    <property type="match status" value="1"/>
</dbReference>
<name>B4LA87_DROMO</name>